<dbReference type="PRINTS" id="PR01177">
    <property type="entry name" value="GABAB1RECPTR"/>
</dbReference>
<keyword evidence="5 11" id="KW-0472">Membrane</keyword>
<feature type="signal peptide" evidence="12">
    <location>
        <begin position="1"/>
        <end position="28"/>
    </location>
</feature>
<dbReference type="InterPro" id="IPR001828">
    <property type="entry name" value="ANF_lig-bd_rcpt"/>
</dbReference>
<keyword evidence="9" id="KW-0175">Coiled coil</keyword>
<keyword evidence="6" id="KW-0675">Receptor</keyword>
<dbReference type="PANTHER" id="PTHR10519">
    <property type="entry name" value="GABA-B RECEPTOR"/>
    <property type="match status" value="1"/>
</dbReference>
<keyword evidence="3 11" id="KW-1133">Transmembrane helix</keyword>
<dbReference type="InterPro" id="IPR028082">
    <property type="entry name" value="Peripla_BP_I"/>
</dbReference>
<evidence type="ECO:0000256" key="9">
    <source>
        <dbReference type="SAM" id="Coils"/>
    </source>
</evidence>
<evidence type="ECO:0000256" key="11">
    <source>
        <dbReference type="SAM" id="Phobius"/>
    </source>
</evidence>
<evidence type="ECO:0000256" key="12">
    <source>
        <dbReference type="SAM" id="SignalP"/>
    </source>
</evidence>
<dbReference type="CDD" id="cd06366">
    <property type="entry name" value="PBP1_GABAb_receptor"/>
    <property type="match status" value="1"/>
</dbReference>
<feature type="compositionally biased region" description="Basic and acidic residues" evidence="10">
    <location>
        <begin position="1189"/>
        <end position="1198"/>
    </location>
</feature>
<evidence type="ECO:0000259" key="13">
    <source>
        <dbReference type="PROSITE" id="PS50259"/>
    </source>
</evidence>
<keyword evidence="2 11" id="KW-0812">Transmembrane</keyword>
<evidence type="ECO:0000256" key="7">
    <source>
        <dbReference type="ARBA" id="ARBA00023180"/>
    </source>
</evidence>
<dbReference type="Pfam" id="PF00003">
    <property type="entry name" value="7tm_3"/>
    <property type="match status" value="1"/>
</dbReference>
<evidence type="ECO:0000256" key="1">
    <source>
        <dbReference type="ARBA" id="ARBA00004141"/>
    </source>
</evidence>
<feature type="domain" description="G-protein coupled receptors family 3 profile" evidence="13">
    <location>
        <begin position="528"/>
        <end position="718"/>
    </location>
</feature>
<feature type="compositionally biased region" description="Basic and acidic residues" evidence="10">
    <location>
        <begin position="1349"/>
        <end position="1361"/>
    </location>
</feature>
<name>A0ABN8LZK7_9CNID</name>
<evidence type="ECO:0000256" key="2">
    <source>
        <dbReference type="ARBA" id="ARBA00022692"/>
    </source>
</evidence>
<feature type="chain" id="PRO_5045827505" description="G-protein coupled receptors family 3 profile domain-containing protein" evidence="12">
    <location>
        <begin position="29"/>
        <end position="1361"/>
    </location>
</feature>
<feature type="region of interest" description="Disordered" evidence="10">
    <location>
        <begin position="1189"/>
        <end position="1256"/>
    </location>
</feature>
<gene>
    <name evidence="14" type="ORF">PEVE_00016139</name>
</gene>
<evidence type="ECO:0000256" key="3">
    <source>
        <dbReference type="ARBA" id="ARBA00022989"/>
    </source>
</evidence>
<feature type="transmembrane region" description="Helical" evidence="11">
    <location>
        <begin position="533"/>
        <end position="551"/>
    </location>
</feature>
<feature type="region of interest" description="Disordered" evidence="10">
    <location>
        <begin position="734"/>
        <end position="762"/>
    </location>
</feature>
<keyword evidence="12" id="KW-0732">Signal</keyword>
<feature type="transmembrane region" description="Helical" evidence="11">
    <location>
        <begin position="454"/>
        <end position="477"/>
    </location>
</feature>
<evidence type="ECO:0000313" key="14">
    <source>
        <dbReference type="EMBL" id="CAH3022600.1"/>
    </source>
</evidence>
<dbReference type="Pfam" id="PF01094">
    <property type="entry name" value="ANF_receptor"/>
    <property type="match status" value="1"/>
</dbReference>
<evidence type="ECO:0000256" key="10">
    <source>
        <dbReference type="SAM" id="MobiDB-lite"/>
    </source>
</evidence>
<feature type="transmembrane region" description="Helical" evidence="11">
    <location>
        <begin position="497"/>
        <end position="513"/>
    </location>
</feature>
<feature type="transmembrane region" description="Helical" evidence="11">
    <location>
        <begin position="630"/>
        <end position="653"/>
    </location>
</feature>
<dbReference type="Proteomes" id="UP001159427">
    <property type="component" value="Unassembled WGS sequence"/>
</dbReference>
<dbReference type="SUPFAM" id="SSF53822">
    <property type="entry name" value="Periplasmic binding protein-like I"/>
    <property type="match status" value="1"/>
</dbReference>
<feature type="transmembrane region" description="Helical" evidence="11">
    <location>
        <begin position="665"/>
        <end position="687"/>
    </location>
</feature>
<accession>A0ABN8LZK7</accession>
<feature type="coiled-coil region" evidence="9">
    <location>
        <begin position="764"/>
        <end position="791"/>
    </location>
</feature>
<evidence type="ECO:0000256" key="5">
    <source>
        <dbReference type="ARBA" id="ARBA00023136"/>
    </source>
</evidence>
<dbReference type="PROSITE" id="PS51257">
    <property type="entry name" value="PROKAR_LIPOPROTEIN"/>
    <property type="match status" value="1"/>
</dbReference>
<keyword evidence="4" id="KW-0297">G-protein coupled receptor</keyword>
<dbReference type="InterPro" id="IPR002455">
    <property type="entry name" value="GPCR3_GABA-B"/>
</dbReference>
<keyword evidence="7" id="KW-0325">Glycoprotein</keyword>
<feature type="region of interest" description="Disordered" evidence="10">
    <location>
        <begin position="1276"/>
        <end position="1361"/>
    </location>
</feature>
<comment type="caution">
    <text evidence="14">The sequence shown here is derived from an EMBL/GenBank/DDBJ whole genome shotgun (WGS) entry which is preliminary data.</text>
</comment>
<feature type="compositionally biased region" description="Basic and acidic residues" evidence="10">
    <location>
        <begin position="1316"/>
        <end position="1326"/>
    </location>
</feature>
<reference evidence="14 15" key="1">
    <citation type="submission" date="2022-05" db="EMBL/GenBank/DDBJ databases">
        <authorList>
            <consortium name="Genoscope - CEA"/>
            <person name="William W."/>
        </authorList>
    </citation>
    <scope>NUCLEOTIDE SEQUENCE [LARGE SCALE GENOMIC DNA]</scope>
</reference>
<dbReference type="PRINTS" id="PR01176">
    <property type="entry name" value="GABABRECEPTR"/>
</dbReference>
<feature type="transmembrane region" description="Helical" evidence="11">
    <location>
        <begin position="572"/>
        <end position="593"/>
    </location>
</feature>
<dbReference type="CDD" id="cd15047">
    <property type="entry name" value="7tmC_GABA-B-like"/>
    <property type="match status" value="1"/>
</dbReference>
<feature type="region of interest" description="Disordered" evidence="10">
    <location>
        <begin position="800"/>
        <end position="827"/>
    </location>
</feature>
<evidence type="ECO:0000256" key="8">
    <source>
        <dbReference type="ARBA" id="ARBA00023224"/>
    </source>
</evidence>
<dbReference type="InterPro" id="IPR017978">
    <property type="entry name" value="GPCR_3_C"/>
</dbReference>
<sequence>MKQFYWPSAGAVFLLLSCFATKSSLVSANDKKTLYIGGLFPITGSSTAWDGKSLLEISEEAINMVNNRSDILPGYQLQLFWNDTKCDPGHATDVLYNSLYFRNPMIAVLGAACQSVTRATAQSGRNWNLLQVSYSPMASDLSNKDKFPLLYSTVPPYSAENAARLAFLRYFRWKRIATIRQNEYVFNEVMHMFQENLLNDGFDLIAAEIFSDDPKSSIESLKTSDARIIVGMFDEENARKVLCEAFKQDIYGKNYVWLLLDWYDNKRWWQVKDNDVRCTVEQMTKAVEGYFSIESARIVSNKEATVAKITSEQFLQTYGAANKNGTDLYVPFAFDSVWLIALTLNNSLHEIYTKLNRSLENFNYKDSAMAEILKNTLRKLEFRGVTGNVKFTNTGERTRPTCIKQLQGGVSTVVAMFYPKTNKTVFSGTKVVWQGNDPPLDGKVTIHEVQYISTPLFCVIITFTSAGILLGLSFLWFNIEKRNYSYIKSSSPNVNNLVVLGCLFIYVSVYMIAIDGMRADTDDLLGLCIVRGYLLSIGYSLAVGGMFSKTWRVYQIFSNIKPRRKIFSNWELTGLMLILVLLDILVMSLWVGVDTPEIITINLESQVREDANQRIIPQHQYCTSKYLTTWLYILLGYKLLLLLVCCFIAWVTRRAKVHSLNDSRFVSMSVCTTALCVIVGIPLSFLINDHVNALVACISFILLLASTVTLCLLFIPKIIKLKKNVEEDLHRLQSLSSTGSTPSKTRGTSSSSSGSQRAEDPNVVMRLQKEITTLKQEIRTIKDKYNEKETSKLSVKVANPIENGRTGRTISPSPRPSPRPQLGKRSVTCNTAKELGVKIRRRKRSSSFSGPYWHGQSLDLGSLYSDLADPVLVLKAENKELHRKLQEARISESGKLAKVLYENAQLNRQIVELNIKNAPSDEAEKVSRLVKENAELKKQLGEVSILNSVWCDTTPSLKRKEREDRKISRELRELQHLLSVDLGGRRPGSLKQSPLCRPPPIGRSQSSTDLKCYRNSLSSLDKKATISPLAKDDTKRFSFEDAGRKQKLCSKDSRTDIQVTVTDTEKSATQSQTVHAQSKVRQELDGASPNTVRRDNIDGCESEKENFDIKGTTNVGFSDEEDSVPDAVVDVKDFHLSRKGIPNECSGENSKERIPVHLIEEPVKGYMKRGVVEGCNYWSAVTVDELLKETSTSKEPKNSTKNQDTSEELGGTLSHHMMAPSGTKHDATPGPQRGPLFLSNPDETVSPPDSGLHKNEHIPSSLVFANLDAAIDKNGNLKSSGQGKDVFENINKPVPISSKEGGKDKSIEGTLYSSGHDADDSEKERSLSGGSPKDVPAYKRKQNRRTKEKSKPGKIEKTYFV</sequence>
<proteinExistence type="predicted"/>
<evidence type="ECO:0000256" key="4">
    <source>
        <dbReference type="ARBA" id="ARBA00023040"/>
    </source>
</evidence>
<dbReference type="EMBL" id="CALNXI010000226">
    <property type="protein sequence ID" value="CAH3022600.1"/>
    <property type="molecule type" value="Genomic_DNA"/>
</dbReference>
<protein>
    <recommendedName>
        <fullName evidence="13">G-protein coupled receptors family 3 profile domain-containing protein</fullName>
    </recommendedName>
</protein>
<evidence type="ECO:0000313" key="15">
    <source>
        <dbReference type="Proteomes" id="UP001159427"/>
    </source>
</evidence>
<feature type="compositionally biased region" description="Basic residues" evidence="10">
    <location>
        <begin position="1338"/>
        <end position="1348"/>
    </location>
</feature>
<feature type="transmembrane region" description="Helical" evidence="11">
    <location>
        <begin position="693"/>
        <end position="715"/>
    </location>
</feature>
<keyword evidence="15" id="KW-1185">Reference proteome</keyword>
<comment type="subcellular location">
    <subcellularLocation>
        <location evidence="1">Membrane</location>
        <topology evidence="1">Multi-pass membrane protein</topology>
    </subcellularLocation>
</comment>
<dbReference type="PANTHER" id="PTHR10519:SF74">
    <property type="entry name" value="GAMMA-AMINOBUTYRIC ACID TYPE B RECEPTOR SUBUNIT 2"/>
    <property type="match status" value="1"/>
</dbReference>
<dbReference type="Gene3D" id="3.40.50.2300">
    <property type="match status" value="2"/>
</dbReference>
<evidence type="ECO:0000256" key="6">
    <source>
        <dbReference type="ARBA" id="ARBA00023170"/>
    </source>
</evidence>
<feature type="region of interest" description="Disordered" evidence="10">
    <location>
        <begin position="982"/>
        <end position="1008"/>
    </location>
</feature>
<feature type="coiled-coil region" evidence="9">
    <location>
        <begin position="871"/>
        <end position="916"/>
    </location>
</feature>
<feature type="compositionally biased region" description="Low complexity" evidence="10">
    <location>
        <begin position="736"/>
        <end position="755"/>
    </location>
</feature>
<keyword evidence="8" id="KW-0807">Transducer</keyword>
<dbReference type="PROSITE" id="PS50259">
    <property type="entry name" value="G_PROTEIN_RECEP_F3_4"/>
    <property type="match status" value="1"/>
</dbReference>
<organism evidence="14 15">
    <name type="scientific">Porites evermanni</name>
    <dbReference type="NCBI Taxonomy" id="104178"/>
    <lineage>
        <taxon>Eukaryota</taxon>
        <taxon>Metazoa</taxon>
        <taxon>Cnidaria</taxon>
        <taxon>Anthozoa</taxon>
        <taxon>Hexacorallia</taxon>
        <taxon>Scleractinia</taxon>
        <taxon>Fungiina</taxon>
        <taxon>Poritidae</taxon>
        <taxon>Porites</taxon>
    </lineage>
</organism>